<dbReference type="AlphaFoldDB" id="A0A9P6R4R9"/>
<organism evidence="1 2">
    <name type="scientific">Dissophora globulifera</name>
    <dbReference type="NCBI Taxonomy" id="979702"/>
    <lineage>
        <taxon>Eukaryota</taxon>
        <taxon>Fungi</taxon>
        <taxon>Fungi incertae sedis</taxon>
        <taxon>Mucoromycota</taxon>
        <taxon>Mortierellomycotina</taxon>
        <taxon>Mortierellomycetes</taxon>
        <taxon>Mortierellales</taxon>
        <taxon>Mortierellaceae</taxon>
        <taxon>Dissophora</taxon>
    </lineage>
</organism>
<dbReference type="OrthoDB" id="37297at2759"/>
<dbReference type="PANTHER" id="PTHR33875:SF2">
    <property type="entry name" value="ACR183CP"/>
    <property type="match status" value="1"/>
</dbReference>
<comment type="caution">
    <text evidence="1">The sequence shown here is derived from an EMBL/GenBank/DDBJ whole genome shotgun (WGS) entry which is preliminary data.</text>
</comment>
<dbReference type="SUPFAM" id="SSF52833">
    <property type="entry name" value="Thioredoxin-like"/>
    <property type="match status" value="1"/>
</dbReference>
<dbReference type="InterPro" id="IPR036249">
    <property type="entry name" value="Thioredoxin-like_sf"/>
</dbReference>
<evidence type="ECO:0008006" key="3">
    <source>
        <dbReference type="Google" id="ProtNLM"/>
    </source>
</evidence>
<proteinExistence type="predicted"/>
<reference evidence="1" key="1">
    <citation type="journal article" date="2020" name="Fungal Divers.">
        <title>Resolving the Mortierellaceae phylogeny through synthesis of multi-gene phylogenetics and phylogenomics.</title>
        <authorList>
            <person name="Vandepol N."/>
            <person name="Liber J."/>
            <person name="Desiro A."/>
            <person name="Na H."/>
            <person name="Kennedy M."/>
            <person name="Barry K."/>
            <person name="Grigoriev I.V."/>
            <person name="Miller A.N."/>
            <person name="O'Donnell K."/>
            <person name="Stajich J.E."/>
            <person name="Bonito G."/>
        </authorList>
    </citation>
    <scope>NUCLEOTIDE SEQUENCE</scope>
    <source>
        <strain evidence="1">REB-010B</strain>
    </source>
</reference>
<gene>
    <name evidence="1" type="ORF">BGZ99_010406</name>
</gene>
<dbReference type="EMBL" id="JAAAIP010000973">
    <property type="protein sequence ID" value="KAG0311071.1"/>
    <property type="molecule type" value="Genomic_DNA"/>
</dbReference>
<dbReference type="PANTHER" id="PTHR33875">
    <property type="entry name" value="OS09G0542200 PROTEIN"/>
    <property type="match status" value="1"/>
</dbReference>
<evidence type="ECO:0000313" key="2">
    <source>
        <dbReference type="Proteomes" id="UP000738325"/>
    </source>
</evidence>
<sequence length="78" mass="8967">MALPPQYAGHRLSGAADAPHSLEFYLDYVCPFSAKIWNQVYNHVLPWLEKEHPGRVQVIFRNQIQPWHPASTLTAEVK</sequence>
<dbReference type="CDD" id="cd02972">
    <property type="entry name" value="DsbA_family"/>
    <property type="match status" value="1"/>
</dbReference>
<dbReference type="Proteomes" id="UP000738325">
    <property type="component" value="Unassembled WGS sequence"/>
</dbReference>
<keyword evidence="2" id="KW-1185">Reference proteome</keyword>
<evidence type="ECO:0000313" key="1">
    <source>
        <dbReference type="EMBL" id="KAG0311071.1"/>
    </source>
</evidence>
<dbReference type="Gene3D" id="3.40.30.10">
    <property type="entry name" value="Glutaredoxin"/>
    <property type="match status" value="1"/>
</dbReference>
<accession>A0A9P6R4R9</accession>
<protein>
    <recommendedName>
        <fullName evidence="3">Thioredoxin-like fold domain-containing protein</fullName>
    </recommendedName>
</protein>
<name>A0A9P6R4R9_9FUNG</name>